<keyword evidence="2" id="KW-1185">Reference proteome</keyword>
<evidence type="ECO:0000313" key="2">
    <source>
        <dbReference type="Proteomes" id="UP000192251"/>
    </source>
</evidence>
<reference evidence="1 2" key="1">
    <citation type="submission" date="2017-04" db="EMBL/GenBank/DDBJ databases">
        <title>The complete genome sequence of Streptomyces albolongus YIM 101047, the producer of novel bafilomycins and novel odoriferous sesquiterpenoids.</title>
        <authorList>
            <person name="Yin M."/>
            <person name="Jiang Y."/>
        </authorList>
    </citation>
    <scope>NUCLEOTIDE SEQUENCE [LARGE SCALE GENOMIC DNA]</scope>
    <source>
        <strain evidence="1 2">YIM 101047</strain>
    </source>
</reference>
<dbReference type="SUPFAM" id="SSF52058">
    <property type="entry name" value="L domain-like"/>
    <property type="match status" value="1"/>
</dbReference>
<evidence type="ECO:0000313" key="1">
    <source>
        <dbReference type="EMBL" id="ARF73269.1"/>
    </source>
</evidence>
<gene>
    <name evidence="1" type="ORF">B7C62_14075</name>
</gene>
<proteinExistence type="predicted"/>
<protein>
    <submittedName>
        <fullName evidence="1">Uncharacterized protein</fullName>
    </submittedName>
</protein>
<dbReference type="InterPro" id="IPR032675">
    <property type="entry name" value="LRR_dom_sf"/>
</dbReference>
<dbReference type="Gene3D" id="3.80.10.10">
    <property type="entry name" value="Ribonuclease Inhibitor"/>
    <property type="match status" value="1"/>
</dbReference>
<dbReference type="AlphaFoldDB" id="A0ABC8BS73"/>
<name>A0ABC8BS73_9ACTN</name>
<accession>A0ABC8BS73</accession>
<organism evidence="1 2">
    <name type="scientific">Kitasatospora albolonga</name>
    <dbReference type="NCBI Taxonomy" id="68173"/>
    <lineage>
        <taxon>Bacteria</taxon>
        <taxon>Bacillati</taxon>
        <taxon>Actinomycetota</taxon>
        <taxon>Actinomycetes</taxon>
        <taxon>Kitasatosporales</taxon>
        <taxon>Streptomycetaceae</taxon>
        <taxon>Kitasatospora</taxon>
    </lineage>
</organism>
<dbReference type="Proteomes" id="UP000192251">
    <property type="component" value="Chromosome"/>
</dbReference>
<sequence length="190" mass="21288">MNRCSNLEVLTVVGCDAAIDLADVIMIERLRSLNVRDSGLNSLDALAERPWTTTLSCYIPRNCITDVTPLTRIPRLQNADLTGNPLSEHSYRKVVPALREQGTRVLISDELEWKLTRHLHEQGVPVSCYKKKDAFALCRPGMKLTEFPDFGHVEIQEKEVESLLHGNPESALRFFPDVLESAPGSAHRSP</sequence>
<dbReference type="KEGG" id="kab:B7C62_14075"/>
<dbReference type="EMBL" id="CP020563">
    <property type="protein sequence ID" value="ARF73269.1"/>
    <property type="molecule type" value="Genomic_DNA"/>
</dbReference>